<dbReference type="InterPro" id="IPR029063">
    <property type="entry name" value="SAM-dependent_MTases_sf"/>
</dbReference>
<organism evidence="5 6">
    <name type="scientific">Pseudomonas veronii 1YdBTEX2</name>
    <dbReference type="NCBI Taxonomy" id="1295141"/>
    <lineage>
        <taxon>Bacteria</taxon>
        <taxon>Pseudomonadati</taxon>
        <taxon>Pseudomonadota</taxon>
        <taxon>Gammaproteobacteria</taxon>
        <taxon>Pseudomonadales</taxon>
        <taxon>Pseudomonadaceae</taxon>
        <taxon>Pseudomonas</taxon>
    </lineage>
</organism>
<dbReference type="CDD" id="cd02440">
    <property type="entry name" value="AdoMet_MTases"/>
    <property type="match status" value="1"/>
</dbReference>
<dbReference type="InterPro" id="IPR000780">
    <property type="entry name" value="CheR_MeTrfase"/>
</dbReference>
<dbReference type="SMART" id="SM00138">
    <property type="entry name" value="MeTrc"/>
    <property type="match status" value="1"/>
</dbReference>
<evidence type="ECO:0000313" key="5">
    <source>
        <dbReference type="EMBL" id="SBW84261.1"/>
    </source>
</evidence>
<dbReference type="GO" id="GO:0032259">
    <property type="term" value="P:methylation"/>
    <property type="evidence" value="ECO:0007669"/>
    <property type="project" value="UniProtKB-KW"/>
</dbReference>
<evidence type="ECO:0000259" key="4">
    <source>
        <dbReference type="PROSITE" id="PS50123"/>
    </source>
</evidence>
<dbReference type="SUPFAM" id="SSF53335">
    <property type="entry name" value="S-adenosyl-L-methionine-dependent methyltransferases"/>
    <property type="match status" value="1"/>
</dbReference>
<feature type="domain" description="CheR-type methyltransferase" evidence="4">
    <location>
        <begin position="1"/>
        <end position="262"/>
    </location>
</feature>
<evidence type="ECO:0000256" key="1">
    <source>
        <dbReference type="ARBA" id="ARBA00022603"/>
    </source>
</evidence>
<keyword evidence="2" id="KW-0808">Transferase</keyword>
<sequence>MNSLDVPAELDIFDRWLVTIEARFSIQIDANRQAAFKSALNRYIESIGLDLESLDERRKSGRVDGETWSMLLHLATNHETRFFRSLPATQRIVKLCEGITSPRILSVGCSSGEEPFSIASALLDAGHPTFRVHGTDVSSVCISTAREGLYPRHQGVGLVAAAPTRGDKMRFHRFVREMVTFEEHNILQDRPVLLANPNIVITQNMLIYYRTDTRYEILDRLAAMLVPGGHLITGPGETLNWSNPSMTRIPNSNPNVFQRSVDV</sequence>
<evidence type="ECO:0000256" key="2">
    <source>
        <dbReference type="ARBA" id="ARBA00022679"/>
    </source>
</evidence>
<dbReference type="GO" id="GO:0008757">
    <property type="term" value="F:S-adenosylmethionine-dependent methyltransferase activity"/>
    <property type="evidence" value="ECO:0007669"/>
    <property type="project" value="InterPro"/>
</dbReference>
<dbReference type="EMBL" id="LT599584">
    <property type="protein sequence ID" value="SBW84261.1"/>
    <property type="molecule type" value="Genomic_DNA"/>
</dbReference>
<protein>
    <submittedName>
        <fullName evidence="5">Chemotaxis protein CheR</fullName>
    </submittedName>
</protein>
<dbReference type="Pfam" id="PF01739">
    <property type="entry name" value="CheR"/>
    <property type="match status" value="1"/>
</dbReference>
<keyword evidence="3" id="KW-0949">S-adenosyl-L-methionine</keyword>
<evidence type="ECO:0000256" key="3">
    <source>
        <dbReference type="ARBA" id="ARBA00022691"/>
    </source>
</evidence>
<dbReference type="PRINTS" id="PR00996">
    <property type="entry name" value="CHERMTFRASE"/>
</dbReference>
<gene>
    <name evidence="5" type="ORF">PVE_R2G0232</name>
</gene>
<reference evidence="6" key="1">
    <citation type="submission" date="2016-07" db="EMBL/GenBank/DDBJ databases">
        <authorList>
            <person name="Florea S."/>
            <person name="Webb J.S."/>
            <person name="Jaromczyk J."/>
            <person name="Schardl C.L."/>
        </authorList>
    </citation>
    <scope>NUCLEOTIDE SEQUENCE [LARGE SCALE GENOMIC DNA]</scope>
    <source>
        <strain evidence="6">1YdBTEX2</strain>
    </source>
</reference>
<proteinExistence type="predicted"/>
<dbReference type="PANTHER" id="PTHR24422">
    <property type="entry name" value="CHEMOTAXIS PROTEIN METHYLTRANSFERASE"/>
    <property type="match status" value="1"/>
</dbReference>
<dbReference type="Proteomes" id="UP000245431">
    <property type="component" value="Chromosome PVE_r2"/>
</dbReference>
<dbReference type="PROSITE" id="PS50123">
    <property type="entry name" value="CHER"/>
    <property type="match status" value="1"/>
</dbReference>
<evidence type="ECO:0000313" key="6">
    <source>
        <dbReference type="Proteomes" id="UP000245431"/>
    </source>
</evidence>
<dbReference type="InterPro" id="IPR050903">
    <property type="entry name" value="Bact_Chemotaxis_MeTrfase"/>
</dbReference>
<keyword evidence="1" id="KW-0489">Methyltransferase</keyword>
<dbReference type="InterPro" id="IPR022642">
    <property type="entry name" value="CheR_C"/>
</dbReference>
<dbReference type="Gene3D" id="3.40.50.150">
    <property type="entry name" value="Vaccinia Virus protein VP39"/>
    <property type="match status" value="1"/>
</dbReference>
<name>A0A1D3K7T0_PSEVE</name>
<dbReference type="PANTHER" id="PTHR24422:SF19">
    <property type="entry name" value="CHEMOTAXIS PROTEIN METHYLTRANSFERASE"/>
    <property type="match status" value="1"/>
</dbReference>
<dbReference type="AlphaFoldDB" id="A0A1D3K7T0"/>
<accession>A0A1D3K7T0</accession>